<dbReference type="InterPro" id="IPR036681">
    <property type="entry name" value="PgpA-like_sf"/>
</dbReference>
<evidence type="ECO:0000259" key="3">
    <source>
        <dbReference type="Pfam" id="PF04608"/>
    </source>
</evidence>
<keyword evidence="1" id="KW-0997">Cell inner membrane</keyword>
<name>C5BS82_TERTT</name>
<comment type="function">
    <text evidence="1">Lipid phosphatase which dephosphorylates phosphatidylglycerophosphate (PGP) to phosphatidylglycerol (PG).</text>
</comment>
<dbReference type="GO" id="GO:0006655">
    <property type="term" value="P:phosphatidylglycerol biosynthetic process"/>
    <property type="evidence" value="ECO:0007669"/>
    <property type="project" value="UniProtKB-UniPathway"/>
</dbReference>
<organism evidence="4 5">
    <name type="scientific">Teredinibacter turnerae (strain ATCC 39867 / T7901)</name>
    <dbReference type="NCBI Taxonomy" id="377629"/>
    <lineage>
        <taxon>Bacteria</taxon>
        <taxon>Pseudomonadati</taxon>
        <taxon>Pseudomonadota</taxon>
        <taxon>Gammaproteobacteria</taxon>
        <taxon>Cellvibrionales</taxon>
        <taxon>Cellvibrionaceae</taxon>
        <taxon>Teredinibacter</taxon>
    </lineage>
</organism>
<dbReference type="GO" id="GO:0008962">
    <property type="term" value="F:phosphatidylglycerophosphatase activity"/>
    <property type="evidence" value="ECO:0007669"/>
    <property type="project" value="UniProtKB-EC"/>
</dbReference>
<dbReference type="SUPFAM" id="SSF101307">
    <property type="entry name" value="YutG-like"/>
    <property type="match status" value="1"/>
</dbReference>
<dbReference type="EMBL" id="CP001614">
    <property type="protein sequence ID" value="ACR12736.1"/>
    <property type="molecule type" value="Genomic_DNA"/>
</dbReference>
<dbReference type="KEGG" id="ttu:TERTU_3698"/>
<dbReference type="eggNOG" id="COG1267">
    <property type="taxonomic scope" value="Bacteria"/>
</dbReference>
<comment type="cofactor">
    <cofactor evidence="1">
        <name>Mg(2+)</name>
        <dbReference type="ChEBI" id="CHEBI:18420"/>
    </cofactor>
</comment>
<keyword evidence="1 4" id="KW-0378">Hydrolase</keyword>
<dbReference type="PANTHER" id="PTHR36305">
    <property type="entry name" value="PHOSPHATIDYLGLYCEROPHOSPHATASE A"/>
    <property type="match status" value="1"/>
</dbReference>
<feature type="transmembrane region" description="Helical" evidence="2">
    <location>
        <begin position="141"/>
        <end position="159"/>
    </location>
</feature>
<feature type="domain" description="YutG/PgpA" evidence="3">
    <location>
        <begin position="17"/>
        <end position="154"/>
    </location>
</feature>
<dbReference type="RefSeq" id="WP_015818848.1">
    <property type="nucleotide sequence ID" value="NC_012997.1"/>
</dbReference>
<gene>
    <name evidence="4" type="primary">pgpA</name>
    <name evidence="4" type="ordered locus">TERTU_3698</name>
</gene>
<keyword evidence="1" id="KW-1003">Cell membrane</keyword>
<keyword evidence="1 2" id="KW-0472">Membrane</keyword>
<keyword evidence="1 2" id="KW-0812">Transmembrane</keyword>
<keyword evidence="1" id="KW-0460">Magnesium</keyword>
<dbReference type="UniPathway" id="UPA00084">
    <property type="reaction ID" value="UER00504"/>
</dbReference>
<dbReference type="CDD" id="cd06971">
    <property type="entry name" value="PgpA"/>
    <property type="match status" value="1"/>
</dbReference>
<dbReference type="HOGENOM" id="CLU_103734_0_1_6"/>
<keyword evidence="1" id="KW-1208">Phospholipid metabolism</keyword>
<evidence type="ECO:0000256" key="1">
    <source>
        <dbReference type="PIRNR" id="PIRNR006162"/>
    </source>
</evidence>
<protein>
    <recommendedName>
        <fullName evidence="1">Phosphatidylglycerophosphatase A</fullName>
        <ecNumber evidence="1">3.1.3.27</ecNumber>
    </recommendedName>
    <alternativeName>
        <fullName evidence="1">Phosphatidylglycerolphosphate phosphatase A</fullName>
    </alternativeName>
</protein>
<keyword evidence="5" id="KW-1185">Reference proteome</keyword>
<keyword evidence="1" id="KW-0479">Metal-binding</keyword>
<accession>C5BS82</accession>
<evidence type="ECO:0000256" key="2">
    <source>
        <dbReference type="SAM" id="Phobius"/>
    </source>
</evidence>
<comment type="catalytic activity">
    <reaction evidence="1">
        <text>a 1,2-diacyl-sn-glycero-3-phospho-(1'-sn-glycero-3'-phosphate) + H2O = a 1,2-diacyl-sn-glycero-3-phospho-(1'-sn-glycerol) + phosphate</text>
        <dbReference type="Rhea" id="RHEA:33751"/>
        <dbReference type="ChEBI" id="CHEBI:15377"/>
        <dbReference type="ChEBI" id="CHEBI:43474"/>
        <dbReference type="ChEBI" id="CHEBI:60110"/>
        <dbReference type="ChEBI" id="CHEBI:64716"/>
        <dbReference type="EC" id="3.1.3.27"/>
    </reaction>
</comment>
<comment type="subcellular location">
    <subcellularLocation>
        <location evidence="1">Cell inner membrane</location>
        <topology evidence="1">Multi-pass membrane protein</topology>
    </subcellularLocation>
</comment>
<dbReference type="GO" id="GO:0046872">
    <property type="term" value="F:metal ion binding"/>
    <property type="evidence" value="ECO:0007669"/>
    <property type="project" value="UniProtKB-KW"/>
</dbReference>
<feature type="transmembrane region" description="Helical" evidence="2">
    <location>
        <begin position="16"/>
        <end position="36"/>
    </location>
</feature>
<feature type="transmembrane region" description="Helical" evidence="2">
    <location>
        <begin position="89"/>
        <end position="112"/>
    </location>
</feature>
<keyword evidence="1" id="KW-0443">Lipid metabolism</keyword>
<dbReference type="PANTHER" id="PTHR36305:SF1">
    <property type="entry name" value="PHOSPHATIDYLGLYCEROPHOSPHATASE A"/>
    <property type="match status" value="1"/>
</dbReference>
<dbReference type="InterPro" id="IPR007686">
    <property type="entry name" value="YutG/PgpA"/>
</dbReference>
<dbReference type="Pfam" id="PF04608">
    <property type="entry name" value="PgpA"/>
    <property type="match status" value="1"/>
</dbReference>
<dbReference type="PIRSF" id="PIRSF006162">
    <property type="entry name" value="PgpA"/>
    <property type="match status" value="1"/>
</dbReference>
<keyword evidence="2" id="KW-1133">Transmembrane helix</keyword>
<keyword evidence="1" id="KW-0595">Phospholipid degradation</keyword>
<dbReference type="Proteomes" id="UP000009080">
    <property type="component" value="Chromosome"/>
</dbReference>
<comment type="pathway">
    <text evidence="1">Phospholipid metabolism; phosphatidylglycerol biosynthesis; phosphatidylglycerol from CDP-diacylglycerol: step 2/2.</text>
</comment>
<reference evidence="4 5" key="1">
    <citation type="journal article" date="2009" name="PLoS ONE">
        <title>The complete genome of Teredinibacter turnerae T7901: an intracellular endosymbiont of marine wood-boring bivalves (shipworms).</title>
        <authorList>
            <person name="Yang J.C."/>
            <person name="Madupu R."/>
            <person name="Durkin A.S."/>
            <person name="Ekborg N.A."/>
            <person name="Pedamallu C.S."/>
            <person name="Hostetler J.B."/>
            <person name="Radune D."/>
            <person name="Toms B.S."/>
            <person name="Henrissat B."/>
            <person name="Coutinho P.M."/>
            <person name="Schwarz S."/>
            <person name="Field L."/>
            <person name="Trindade-Silva A.E."/>
            <person name="Soares C.A.G."/>
            <person name="Elshahawi S."/>
            <person name="Hanora A."/>
            <person name="Schmidt E.W."/>
            <person name="Haygood M.G."/>
            <person name="Posfai J."/>
            <person name="Benner J."/>
            <person name="Madinger C."/>
            <person name="Nove J."/>
            <person name="Anton B."/>
            <person name="Chaudhary K."/>
            <person name="Foster J."/>
            <person name="Holman A."/>
            <person name="Kumar S."/>
            <person name="Lessard P.A."/>
            <person name="Luyten Y.A."/>
            <person name="Slatko B."/>
            <person name="Wood N."/>
            <person name="Wu B."/>
            <person name="Teplitski M."/>
            <person name="Mougous J.D."/>
            <person name="Ward N."/>
            <person name="Eisen J.A."/>
            <person name="Badger J.H."/>
            <person name="Distel D.L."/>
        </authorList>
    </citation>
    <scope>NUCLEOTIDE SEQUENCE [LARGE SCALE GENOMIC DNA]</scope>
    <source>
        <strain evidence="5">ATCC 39867 / T7901</strain>
    </source>
</reference>
<sequence length="160" mass="17456">MADPTLQQLLREPRMLLAFGFGSGLSPVVPGTMGTLVGLPAIWLLALLPLPITLIVITLAAILGVYLCDYSSRQLGVHDHKGIVWDEFVGVWITFLAVPLTWPAVVAGFVIFRFFDMVKPWPICVADRKVHGGFGIMFDDLLAGLAALGTMQTLIYFSIL</sequence>
<evidence type="ECO:0000313" key="4">
    <source>
        <dbReference type="EMBL" id="ACR12736.1"/>
    </source>
</evidence>
<evidence type="ECO:0000313" key="5">
    <source>
        <dbReference type="Proteomes" id="UP000009080"/>
    </source>
</evidence>
<dbReference type="GO" id="GO:0009395">
    <property type="term" value="P:phospholipid catabolic process"/>
    <property type="evidence" value="ECO:0007669"/>
    <property type="project" value="UniProtKB-KW"/>
</dbReference>
<dbReference type="STRING" id="377629.TERTU_3698"/>
<feature type="transmembrane region" description="Helical" evidence="2">
    <location>
        <begin position="42"/>
        <end position="68"/>
    </location>
</feature>
<dbReference type="GO" id="GO:0005886">
    <property type="term" value="C:plasma membrane"/>
    <property type="evidence" value="ECO:0007669"/>
    <property type="project" value="UniProtKB-SubCell"/>
</dbReference>
<dbReference type="AlphaFoldDB" id="C5BS82"/>
<keyword evidence="1" id="KW-0442">Lipid degradation</keyword>
<dbReference type="EC" id="3.1.3.27" evidence="1"/>
<dbReference type="InterPro" id="IPR026037">
    <property type="entry name" value="PgpA"/>
</dbReference>
<proteinExistence type="predicted"/>